<dbReference type="STRING" id="42514.ENSPNAP00000018674"/>
<dbReference type="GO" id="GO:0005764">
    <property type="term" value="C:lysosome"/>
    <property type="evidence" value="ECO:0007669"/>
    <property type="project" value="TreeGrafter"/>
</dbReference>
<organism evidence="2 3">
    <name type="scientific">Pygocentrus nattereri</name>
    <name type="common">Red-bellied piranha</name>
    <dbReference type="NCBI Taxonomy" id="42514"/>
    <lineage>
        <taxon>Eukaryota</taxon>
        <taxon>Metazoa</taxon>
        <taxon>Chordata</taxon>
        <taxon>Craniata</taxon>
        <taxon>Vertebrata</taxon>
        <taxon>Euteleostomi</taxon>
        <taxon>Actinopterygii</taxon>
        <taxon>Neopterygii</taxon>
        <taxon>Teleostei</taxon>
        <taxon>Ostariophysi</taxon>
        <taxon>Characiformes</taxon>
        <taxon>Characoidei</taxon>
        <taxon>Pygocentrus</taxon>
    </lineage>
</organism>
<evidence type="ECO:0008006" key="4">
    <source>
        <dbReference type="Google" id="ProtNLM"/>
    </source>
</evidence>
<evidence type="ECO:0000313" key="2">
    <source>
        <dbReference type="Ensembl" id="ENSPNAP00000018674.2"/>
    </source>
</evidence>
<dbReference type="PRINTS" id="PR00317">
    <property type="entry name" value="EPENDYMIN"/>
</dbReference>
<sequence>MHHNTKICKLLINLKSFYTCVSVSPPLLVGSIAMVNGILMSAGQYAYDAVSEQIRFNDYGTYKNRTFSFDFLMQFKQGIVYEIDSTRSTCKKFAMKSSFHPMRIPTNAKFLSEIILGTTSIPQMGLQITTWEGEDAETKAKYVLTFTDYSCLPVSAVIYTKESGWITVAFYNQLLGIQDPMAFVPPALCETAVVESTTDFFRALNSKHT</sequence>
<protein>
    <recommendedName>
        <fullName evidence="4">Ependymin-like 1</fullName>
    </recommendedName>
</protein>
<dbReference type="InterPro" id="IPR001299">
    <property type="entry name" value="Ependymin"/>
</dbReference>
<evidence type="ECO:0000256" key="1">
    <source>
        <dbReference type="ARBA" id="ARBA00010771"/>
    </source>
</evidence>
<comment type="similarity">
    <text evidence="1">Belongs to the ependymin family.</text>
</comment>
<dbReference type="Ensembl" id="ENSPNAT00000039080.2">
    <property type="protein sequence ID" value="ENSPNAP00000018674.2"/>
    <property type="gene ID" value="ENSPNAG00000025130.2"/>
</dbReference>
<dbReference type="PANTHER" id="PTHR10697:SF5">
    <property type="entry name" value="EPENDYMIN-RELATED"/>
    <property type="match status" value="1"/>
</dbReference>
<dbReference type="GO" id="GO:0005576">
    <property type="term" value="C:extracellular region"/>
    <property type="evidence" value="ECO:0007669"/>
    <property type="project" value="InterPro"/>
</dbReference>
<dbReference type="GeneTree" id="ENSGT00940000164430"/>
<reference evidence="2 3" key="1">
    <citation type="submission" date="2020-10" db="EMBL/GenBank/DDBJ databases">
        <title>Pygocentrus nattereri (red-bellied piranha) genome, fPygNat1, primary haplotype.</title>
        <authorList>
            <person name="Myers G."/>
            <person name="Meyer A."/>
            <person name="Karagic N."/>
            <person name="Pippel M."/>
            <person name="Winkler S."/>
            <person name="Tracey A."/>
            <person name="Wood J."/>
            <person name="Formenti G."/>
            <person name="Howe K."/>
            <person name="Fedrigo O."/>
            <person name="Jarvis E.D."/>
        </authorList>
    </citation>
    <scope>NUCLEOTIDE SEQUENCE [LARGE SCALE GENOMIC DNA]</scope>
</reference>
<dbReference type="SMART" id="SM00026">
    <property type="entry name" value="EPEND"/>
    <property type="match status" value="1"/>
</dbReference>
<dbReference type="GO" id="GO:0007160">
    <property type="term" value="P:cell-matrix adhesion"/>
    <property type="evidence" value="ECO:0007669"/>
    <property type="project" value="InterPro"/>
</dbReference>
<name>A0A3B4D6W5_PYGNA</name>
<reference evidence="2" key="2">
    <citation type="submission" date="2025-08" db="UniProtKB">
        <authorList>
            <consortium name="Ensembl"/>
        </authorList>
    </citation>
    <scope>IDENTIFICATION</scope>
</reference>
<accession>A0A3B4D6W5</accession>
<dbReference type="OMA" id="ANGYMSS"/>
<keyword evidence="3" id="KW-1185">Reference proteome</keyword>
<dbReference type="Pfam" id="PF00811">
    <property type="entry name" value="Ependymin"/>
    <property type="match status" value="1"/>
</dbReference>
<proteinExistence type="inferred from homology"/>
<dbReference type="GO" id="GO:0005509">
    <property type="term" value="F:calcium ion binding"/>
    <property type="evidence" value="ECO:0007669"/>
    <property type="project" value="InterPro"/>
</dbReference>
<dbReference type="AlphaFoldDB" id="A0A3B4D6W5"/>
<evidence type="ECO:0000313" key="3">
    <source>
        <dbReference type="Proteomes" id="UP001501920"/>
    </source>
</evidence>
<dbReference type="PANTHER" id="PTHR10697">
    <property type="entry name" value="MAMMALIAN EPENDYMIN-RELATED PROTEIN 1"/>
    <property type="match status" value="1"/>
</dbReference>
<dbReference type="Proteomes" id="UP001501920">
    <property type="component" value="Chromosome 3"/>
</dbReference>
<reference evidence="2" key="3">
    <citation type="submission" date="2025-09" db="UniProtKB">
        <authorList>
            <consortium name="Ensembl"/>
        </authorList>
    </citation>
    <scope>IDENTIFICATION</scope>
</reference>